<dbReference type="PROSITE" id="PS51259">
    <property type="entry name" value="MHD2"/>
    <property type="match status" value="1"/>
</dbReference>
<name>A0A7J7GSZ2_CAMSI</name>
<gene>
    <name evidence="3" type="ORF">HYC85_020937</name>
</gene>
<dbReference type="InterPro" id="IPR008528">
    <property type="entry name" value="unc-13_homologue"/>
</dbReference>
<accession>A0A7J7GSZ2</accession>
<dbReference type="InterPro" id="IPR014770">
    <property type="entry name" value="Munc13_1"/>
</dbReference>
<dbReference type="EMBL" id="JACBKZ010000009">
    <property type="protein sequence ID" value="KAF5943295.1"/>
    <property type="molecule type" value="Genomic_DNA"/>
</dbReference>
<keyword evidence="4" id="KW-1185">Reference proteome</keyword>
<dbReference type="AlphaFoldDB" id="A0A7J7GSZ2"/>
<dbReference type="Proteomes" id="UP000593564">
    <property type="component" value="Unassembled WGS sequence"/>
</dbReference>
<dbReference type="PROSITE" id="PS51258">
    <property type="entry name" value="MHD1"/>
    <property type="match status" value="1"/>
</dbReference>
<evidence type="ECO:0000313" key="3">
    <source>
        <dbReference type="EMBL" id="KAF5943295.1"/>
    </source>
</evidence>
<feature type="domain" description="MHD1" evidence="1">
    <location>
        <begin position="663"/>
        <end position="784"/>
    </location>
</feature>
<evidence type="ECO:0000259" key="2">
    <source>
        <dbReference type="PROSITE" id="PS51259"/>
    </source>
</evidence>
<organism evidence="3 4">
    <name type="scientific">Camellia sinensis</name>
    <name type="common">Tea plant</name>
    <name type="synonym">Thea sinensis</name>
    <dbReference type="NCBI Taxonomy" id="4442"/>
    <lineage>
        <taxon>Eukaryota</taxon>
        <taxon>Viridiplantae</taxon>
        <taxon>Streptophyta</taxon>
        <taxon>Embryophyta</taxon>
        <taxon>Tracheophyta</taxon>
        <taxon>Spermatophyta</taxon>
        <taxon>Magnoliopsida</taxon>
        <taxon>eudicotyledons</taxon>
        <taxon>Gunneridae</taxon>
        <taxon>Pentapetalae</taxon>
        <taxon>asterids</taxon>
        <taxon>Ericales</taxon>
        <taxon>Theaceae</taxon>
        <taxon>Camellia</taxon>
    </lineage>
</organism>
<proteinExistence type="predicted"/>
<protein>
    <recommendedName>
        <fullName evidence="5">MHD1 domain-containing protein</fullName>
    </recommendedName>
</protein>
<dbReference type="InterPro" id="IPR014772">
    <property type="entry name" value="Munc13_dom-2"/>
</dbReference>
<reference evidence="4" key="1">
    <citation type="journal article" date="2020" name="Nat. Commun.">
        <title>Genome assembly of wild tea tree DASZ reveals pedigree and selection history of tea varieties.</title>
        <authorList>
            <person name="Zhang W."/>
            <person name="Zhang Y."/>
            <person name="Qiu H."/>
            <person name="Guo Y."/>
            <person name="Wan H."/>
            <person name="Zhang X."/>
            <person name="Scossa F."/>
            <person name="Alseekh S."/>
            <person name="Zhang Q."/>
            <person name="Wang P."/>
            <person name="Xu L."/>
            <person name="Schmidt M.H."/>
            <person name="Jia X."/>
            <person name="Li D."/>
            <person name="Zhu A."/>
            <person name="Guo F."/>
            <person name="Chen W."/>
            <person name="Ni D."/>
            <person name="Usadel B."/>
            <person name="Fernie A.R."/>
            <person name="Wen W."/>
        </authorList>
    </citation>
    <scope>NUCLEOTIDE SEQUENCE [LARGE SCALE GENOMIC DNA]</scope>
    <source>
        <strain evidence="4">cv. G240</strain>
    </source>
</reference>
<evidence type="ECO:0000259" key="1">
    <source>
        <dbReference type="PROSITE" id="PS51258"/>
    </source>
</evidence>
<sequence>MEASQSLLQRYRSDRRQLLSFILSSGLIREVRSPTGPTSSVSDSDLELLSADYVLQCAQSGEVLDISKATKKYYDESSYPVMIHSQLGNSYFLISDPESAGSPPRRVPPLFEVNHTSSHASHPSNLLNPLVDRNVAESGVKYASTTETPSKPVKTVTVPPFGLPSLNTGIGCFRICKGLSDDDLRESAYEILLASMIFSGLEIHAIEDKRKEKSSKFLSGLKSKRDRKCLQSQLPGRHSELTDTIRVQMQISEAVDLCTRQRLMQFASTNMYERIDIPQISLGLLNGMVKSDFPNEKSHAQWKKRQVNILEELLCSANNRTTEQQTIGSLLTKVKNSKEWDIIKSPSERAEVLLAIRELVLVFSSAPARFGIHGETYYWTAGYHLNIRLYEKLLFGLFDILEEGQLIEEVDEVLKLIKLTWSTLGINQKMHNALFGWVLFQQFVATDEATLLDYAILEVQKVLSADNNNEKEERYMNSLMCSTVCNGRGIKLCLAHAFFLSMSTWCDSKLQDYHLHFCQKPYFFRSVLTLALAVGNYTFDECGEIKFTKSDALDAIADRKLRLYVETSIKAAYWRVANTIDLESKMERTHPLALLANELRLIAERELNVFSSVLHQWYPDAGMVSAILLHQFYGERLNPFLKGVSCLTEEVRLVLPAADMLDHDLTRLYSSACEEIALHSPCSLQFHHYQIREVSSPIMLDWIIAQHQRILEWTGRVFDLEDWEPLSHQQKQAASAIEVFRIIEETVDQLFGLSLPMDITHLQALLSVIFHTLDIYLLKVVSQIVEKRHLYPSVPSLTRYEETVFSVMKKKVVGGVLLEEKINDKVNALTTSTLCIRLNTLQYIQKQVDMLDDGIRKSWALVRPSKNQSRSKEKPLEILESSDCMSTESVDELFVATFGSIKDTAADAIRKICDFTGARIVFWDLRDSFLFHLYRGSVEGARFDSVLPYFDTVLNHICGHIDDNLRDLLVSSICRASLEGYVWVLLDGGPSRAFSVSDITMMEDDLSMLKDLFVADGEGLPRSLVEKEASFAHQVLDLFSLQTESVIQMLMSASEHISVGLESCKDGRRCLGDAHTLIRVLCHKKDREASKFLKRQYQLPASSEYGDTPTGDSNSKSSLIADHLMRSTSSHWSAKGSRSFRSMKKKFKDGSLSMRFV</sequence>
<dbReference type="InterPro" id="IPR057984">
    <property type="entry name" value="PATROL1_C"/>
</dbReference>
<reference evidence="3 4" key="2">
    <citation type="submission" date="2020-07" db="EMBL/GenBank/DDBJ databases">
        <title>Genome assembly of wild tea tree DASZ reveals pedigree and selection history of tea varieties.</title>
        <authorList>
            <person name="Zhang W."/>
        </authorList>
    </citation>
    <scope>NUCLEOTIDE SEQUENCE [LARGE SCALE GENOMIC DNA]</scope>
    <source>
        <strain evidence="4">cv. G240</strain>
        <tissue evidence="3">Leaf</tissue>
    </source>
</reference>
<feature type="domain" description="MHD2" evidence="2">
    <location>
        <begin position="940"/>
        <end position="1050"/>
    </location>
</feature>
<dbReference type="PANTHER" id="PTHR31280">
    <property type="entry name" value="PROTEIN UNC-13 HOMOLOG"/>
    <property type="match status" value="1"/>
</dbReference>
<evidence type="ECO:0008006" key="5">
    <source>
        <dbReference type="Google" id="ProtNLM"/>
    </source>
</evidence>
<dbReference type="PANTHER" id="PTHR31280:SF3">
    <property type="entry name" value="DNA TOPOISOMERASE 4 SUBUNIT B (DUF810)"/>
    <property type="match status" value="1"/>
</dbReference>
<dbReference type="Gene3D" id="1.10.357.50">
    <property type="match status" value="1"/>
</dbReference>
<dbReference type="Pfam" id="PF25761">
    <property type="entry name" value="TPR_PATROL1"/>
    <property type="match status" value="1"/>
</dbReference>
<evidence type="ECO:0000313" key="4">
    <source>
        <dbReference type="Proteomes" id="UP000593564"/>
    </source>
</evidence>
<comment type="caution">
    <text evidence="3">The sequence shown here is derived from an EMBL/GenBank/DDBJ whole genome shotgun (WGS) entry which is preliminary data.</text>
</comment>